<dbReference type="InterPro" id="IPR001129">
    <property type="entry name" value="Membr-assoc_MAPEG"/>
</dbReference>
<proteinExistence type="predicted"/>
<dbReference type="Proteomes" id="UP000246132">
    <property type="component" value="Unassembled WGS sequence"/>
</dbReference>
<name>A0A3A8A994_9HYPH</name>
<reference evidence="6 7" key="1">
    <citation type="journal article" date="2018" name="Int. J. Syst. Bacteriol.">
        <title>Oceaniradius stylonemae gen. nov., sp. nov., isolated from a red alga, Stylonema cornu-cervi.</title>
        <authorList>
            <person name="Jeong S."/>
        </authorList>
    </citation>
    <scope>NUCLEOTIDE SEQUENCE [LARGE SCALE GENOMIC DNA]</scope>
    <source>
        <strain evidence="6 7">StC1</strain>
    </source>
</reference>
<gene>
    <name evidence="6" type="ORF">DEM25_009540</name>
</gene>
<dbReference type="EMBL" id="QFWV02000005">
    <property type="protein sequence ID" value="RKF06877.1"/>
    <property type="molecule type" value="Genomic_DNA"/>
</dbReference>
<dbReference type="GO" id="GO:0016740">
    <property type="term" value="F:transferase activity"/>
    <property type="evidence" value="ECO:0007669"/>
    <property type="project" value="UniProtKB-KW"/>
</dbReference>
<comment type="caution">
    <text evidence="6">The sequence shown here is derived from an EMBL/GenBank/DDBJ whole genome shotgun (WGS) entry which is preliminary data.</text>
</comment>
<evidence type="ECO:0000256" key="5">
    <source>
        <dbReference type="SAM" id="Phobius"/>
    </source>
</evidence>
<dbReference type="RefSeq" id="WP_109766572.1">
    <property type="nucleotide sequence ID" value="NZ_CP159474.1"/>
</dbReference>
<feature type="transmembrane region" description="Helical" evidence="5">
    <location>
        <begin position="6"/>
        <end position="27"/>
    </location>
</feature>
<evidence type="ECO:0000313" key="7">
    <source>
        <dbReference type="Proteomes" id="UP000246132"/>
    </source>
</evidence>
<keyword evidence="7" id="KW-1185">Reference proteome</keyword>
<dbReference type="PANTHER" id="PTHR35814:SF1">
    <property type="entry name" value="GLUTATHIONE S-TRANSFERASE-RELATED"/>
    <property type="match status" value="1"/>
</dbReference>
<dbReference type="InterPro" id="IPR023352">
    <property type="entry name" value="MAPEG-like_dom_sf"/>
</dbReference>
<keyword evidence="6" id="KW-0808">Transferase</keyword>
<feature type="transmembrane region" description="Helical" evidence="5">
    <location>
        <begin position="60"/>
        <end position="89"/>
    </location>
</feature>
<evidence type="ECO:0000256" key="2">
    <source>
        <dbReference type="ARBA" id="ARBA00022692"/>
    </source>
</evidence>
<comment type="subcellular location">
    <subcellularLocation>
        <location evidence="1">Membrane</location>
    </subcellularLocation>
</comment>
<dbReference type="Pfam" id="PF01124">
    <property type="entry name" value="MAPEG"/>
    <property type="match status" value="1"/>
</dbReference>
<evidence type="ECO:0000256" key="3">
    <source>
        <dbReference type="ARBA" id="ARBA00022989"/>
    </source>
</evidence>
<protein>
    <submittedName>
        <fullName evidence="6">Glutathione S-transferase</fullName>
    </submittedName>
</protein>
<sequence>MTASALAAAGLYAGLNMLIMFWLANAIGVLRRGHKIAVGDGGNKHLAKIMRGQANAAENMPLFLIMLVIAAATGMSGWLVHLFGLAFTAGRALHAWHFIQPKAPLWQRFAGFGIAGLSTFILAIWMIVAGLRAAFGG</sequence>
<dbReference type="SUPFAM" id="SSF161084">
    <property type="entry name" value="MAPEG domain-like"/>
    <property type="match status" value="1"/>
</dbReference>
<keyword evidence="2 5" id="KW-0812">Transmembrane</keyword>
<dbReference type="OrthoDB" id="7619858at2"/>
<dbReference type="PANTHER" id="PTHR35814">
    <property type="match status" value="1"/>
</dbReference>
<keyword evidence="4 5" id="KW-0472">Membrane</keyword>
<dbReference type="GO" id="GO:0016020">
    <property type="term" value="C:membrane"/>
    <property type="evidence" value="ECO:0007669"/>
    <property type="project" value="UniProtKB-SubCell"/>
</dbReference>
<dbReference type="Gene3D" id="1.20.120.550">
    <property type="entry name" value="Membrane associated eicosanoid/glutathione metabolism-like domain"/>
    <property type="match status" value="1"/>
</dbReference>
<evidence type="ECO:0000256" key="1">
    <source>
        <dbReference type="ARBA" id="ARBA00004370"/>
    </source>
</evidence>
<evidence type="ECO:0000256" key="4">
    <source>
        <dbReference type="ARBA" id="ARBA00023136"/>
    </source>
</evidence>
<accession>A0A3A8A994</accession>
<dbReference type="AlphaFoldDB" id="A0A3A8A994"/>
<organism evidence="6 7">
    <name type="scientific">Oceaniradius stylonematis</name>
    <dbReference type="NCBI Taxonomy" id="2184161"/>
    <lineage>
        <taxon>Bacteria</taxon>
        <taxon>Pseudomonadati</taxon>
        <taxon>Pseudomonadota</taxon>
        <taxon>Alphaproteobacteria</taxon>
        <taxon>Hyphomicrobiales</taxon>
        <taxon>Ahrensiaceae</taxon>
        <taxon>Oceaniradius</taxon>
    </lineage>
</organism>
<evidence type="ECO:0000313" key="6">
    <source>
        <dbReference type="EMBL" id="RKF06877.1"/>
    </source>
</evidence>
<feature type="transmembrane region" description="Helical" evidence="5">
    <location>
        <begin position="109"/>
        <end position="131"/>
    </location>
</feature>
<keyword evidence="3 5" id="KW-1133">Transmembrane helix</keyword>